<feature type="chain" id="PRO_5012950944" description="Arylsulfotransferase" evidence="1">
    <location>
        <begin position="18"/>
        <end position="528"/>
    </location>
</feature>
<evidence type="ECO:0000313" key="2">
    <source>
        <dbReference type="EMBL" id="OJK01989.1"/>
    </source>
</evidence>
<dbReference type="EMBL" id="KV878973">
    <property type="protein sequence ID" value="OJK01989.1"/>
    <property type="molecule type" value="Genomic_DNA"/>
</dbReference>
<proteinExistence type="predicted"/>
<dbReference type="InterPro" id="IPR053143">
    <property type="entry name" value="Arylsulfate_ST"/>
</dbReference>
<dbReference type="AlphaFoldDB" id="A0A1L9X125"/>
<dbReference type="PANTHER" id="PTHR35340">
    <property type="entry name" value="PQQ ENZYME REPEAT PROTEIN-RELATED"/>
    <property type="match status" value="1"/>
</dbReference>
<dbReference type="Pfam" id="PF14269">
    <property type="entry name" value="Arylsulfotran_2"/>
    <property type="match status" value="1"/>
</dbReference>
<dbReference type="OrthoDB" id="5427350at2759"/>
<evidence type="ECO:0008006" key="4">
    <source>
        <dbReference type="Google" id="ProtNLM"/>
    </source>
</evidence>
<dbReference type="InterPro" id="IPR039535">
    <property type="entry name" value="ASST-like"/>
</dbReference>
<dbReference type="Proteomes" id="UP000184546">
    <property type="component" value="Unassembled WGS sequence"/>
</dbReference>
<keyword evidence="1" id="KW-0732">Signal</keyword>
<reference evidence="3" key="1">
    <citation type="journal article" date="2017" name="Genome Biol.">
        <title>Comparative genomics reveals high biological diversity and specific adaptations in the industrially and medically important fungal genus Aspergillus.</title>
        <authorList>
            <person name="de Vries R.P."/>
            <person name="Riley R."/>
            <person name="Wiebenga A."/>
            <person name="Aguilar-Osorio G."/>
            <person name="Amillis S."/>
            <person name="Uchima C.A."/>
            <person name="Anderluh G."/>
            <person name="Asadollahi M."/>
            <person name="Askin M."/>
            <person name="Barry K."/>
            <person name="Battaglia E."/>
            <person name="Bayram O."/>
            <person name="Benocci T."/>
            <person name="Braus-Stromeyer S.A."/>
            <person name="Caldana C."/>
            <person name="Canovas D."/>
            <person name="Cerqueira G.C."/>
            <person name="Chen F."/>
            <person name="Chen W."/>
            <person name="Choi C."/>
            <person name="Clum A."/>
            <person name="Dos Santos R.A."/>
            <person name="Damasio A.R."/>
            <person name="Diallinas G."/>
            <person name="Emri T."/>
            <person name="Fekete E."/>
            <person name="Flipphi M."/>
            <person name="Freyberg S."/>
            <person name="Gallo A."/>
            <person name="Gournas C."/>
            <person name="Habgood R."/>
            <person name="Hainaut M."/>
            <person name="Harispe M.L."/>
            <person name="Henrissat B."/>
            <person name="Hilden K.S."/>
            <person name="Hope R."/>
            <person name="Hossain A."/>
            <person name="Karabika E."/>
            <person name="Karaffa L."/>
            <person name="Karanyi Z."/>
            <person name="Krasevec N."/>
            <person name="Kuo A."/>
            <person name="Kusch H."/>
            <person name="LaButti K."/>
            <person name="Lagendijk E.L."/>
            <person name="Lapidus A."/>
            <person name="Levasseur A."/>
            <person name="Lindquist E."/>
            <person name="Lipzen A."/>
            <person name="Logrieco A.F."/>
            <person name="MacCabe A."/>
            <person name="Maekelae M.R."/>
            <person name="Malavazi I."/>
            <person name="Melin P."/>
            <person name="Meyer V."/>
            <person name="Mielnichuk N."/>
            <person name="Miskei M."/>
            <person name="Molnar A.P."/>
            <person name="Mule G."/>
            <person name="Ngan C.Y."/>
            <person name="Orejas M."/>
            <person name="Orosz E."/>
            <person name="Ouedraogo J.P."/>
            <person name="Overkamp K.M."/>
            <person name="Park H.-S."/>
            <person name="Perrone G."/>
            <person name="Piumi F."/>
            <person name="Punt P.J."/>
            <person name="Ram A.F."/>
            <person name="Ramon A."/>
            <person name="Rauscher S."/>
            <person name="Record E."/>
            <person name="Riano-Pachon D.M."/>
            <person name="Robert V."/>
            <person name="Roehrig J."/>
            <person name="Ruller R."/>
            <person name="Salamov A."/>
            <person name="Salih N.S."/>
            <person name="Samson R.A."/>
            <person name="Sandor E."/>
            <person name="Sanguinetti M."/>
            <person name="Schuetze T."/>
            <person name="Sepcic K."/>
            <person name="Shelest E."/>
            <person name="Sherlock G."/>
            <person name="Sophianopoulou V."/>
            <person name="Squina F.M."/>
            <person name="Sun H."/>
            <person name="Susca A."/>
            <person name="Todd R.B."/>
            <person name="Tsang A."/>
            <person name="Unkles S.E."/>
            <person name="van de Wiele N."/>
            <person name="van Rossen-Uffink D."/>
            <person name="Oliveira J.V."/>
            <person name="Vesth T.C."/>
            <person name="Visser J."/>
            <person name="Yu J.-H."/>
            <person name="Zhou M."/>
            <person name="Andersen M.R."/>
            <person name="Archer D.B."/>
            <person name="Baker S.E."/>
            <person name="Benoit I."/>
            <person name="Brakhage A.A."/>
            <person name="Braus G.H."/>
            <person name="Fischer R."/>
            <person name="Frisvad J.C."/>
            <person name="Goldman G.H."/>
            <person name="Houbraken J."/>
            <person name="Oakley B."/>
            <person name="Pocsi I."/>
            <person name="Scazzocchio C."/>
            <person name="Seiboth B."/>
            <person name="vanKuyk P.A."/>
            <person name="Wortman J."/>
            <person name="Dyer P.S."/>
            <person name="Grigoriev I.V."/>
        </authorList>
    </citation>
    <scope>NUCLEOTIDE SEQUENCE [LARGE SCALE GENOMIC DNA]</scope>
    <source>
        <strain evidence="3">ATCC 16872 / CBS 172.66 / WB 5094</strain>
    </source>
</reference>
<organism evidence="2 3">
    <name type="scientific">Aspergillus aculeatus (strain ATCC 16872 / CBS 172.66 / WB 5094)</name>
    <dbReference type="NCBI Taxonomy" id="690307"/>
    <lineage>
        <taxon>Eukaryota</taxon>
        <taxon>Fungi</taxon>
        <taxon>Dikarya</taxon>
        <taxon>Ascomycota</taxon>
        <taxon>Pezizomycotina</taxon>
        <taxon>Eurotiomycetes</taxon>
        <taxon>Eurotiomycetidae</taxon>
        <taxon>Eurotiales</taxon>
        <taxon>Aspergillaceae</taxon>
        <taxon>Aspergillus</taxon>
        <taxon>Aspergillus subgen. Circumdati</taxon>
    </lineage>
</organism>
<dbReference type="PANTHER" id="PTHR35340:SF9">
    <property type="entry name" value="ASST-DOMAIN-CONTAINING PROTEIN"/>
    <property type="match status" value="1"/>
</dbReference>
<keyword evidence="3" id="KW-1185">Reference proteome</keyword>
<protein>
    <recommendedName>
        <fullName evidence="4">Arylsulfotransferase</fullName>
    </recommendedName>
</protein>
<gene>
    <name evidence="2" type="ORF">ASPACDRAFT_24778</name>
</gene>
<sequence>MASILLLLAAAASTVLADGQYRSRPDLSPPQLNVTVEAPDANGTEYVFVAPYGGSLAQPGAYIYRKNGDLIWSGIGYYAGFVGNFHRTTYNEQPVLQAFQGTIDNTHGEGWGYQVLLDQNYQHVATAKAANHRVPSIHEFNVIDGKTALVEVYTPTPWNLSAYGGNASQQWIGDGYFQEFDIATGDLIFEWNALDHIDPAGTYPQPLSSVIPNTKLTPTQTESLISLASAAADSALTASTSWDFIHINSVDKDSEGNYLVSSRHLSTIFKVNGTDGRILWRLSYSNPSTFTLPTGFAFGFQHHARWHAQSATKETISFFDNSNAGTGLVYNNVSRALVVELDLQTKTATVLREAPAPYSISAASQGDAQFLDDGRVFVNWGSAGAVTEFDADDDVVYHAWIAGNGAMSYRGFLGNWTGTPAEAPAIVAYLDDSAKRDELRVYVSWNGDTETVGWRFYGLSLGTGRNATTSGPVFLGQVERSSFETVLITDRVGVVGSTGRVYAVAVGKEGGVLGRTRAVPVQEWVALV</sequence>
<dbReference type="RefSeq" id="XP_020058328.1">
    <property type="nucleotide sequence ID" value="XM_020199289.1"/>
</dbReference>
<name>A0A1L9X125_ASPA1</name>
<feature type="signal peptide" evidence="1">
    <location>
        <begin position="1"/>
        <end position="17"/>
    </location>
</feature>
<accession>A0A1L9X125</accession>
<evidence type="ECO:0000313" key="3">
    <source>
        <dbReference type="Proteomes" id="UP000184546"/>
    </source>
</evidence>
<dbReference type="VEuPathDB" id="FungiDB:ASPACDRAFT_24778"/>
<dbReference type="GeneID" id="30973103"/>
<dbReference type="OMA" id="YVFIAPY"/>
<evidence type="ECO:0000256" key="1">
    <source>
        <dbReference type="SAM" id="SignalP"/>
    </source>
</evidence>